<reference evidence="2 3" key="1">
    <citation type="submission" date="2020-05" db="EMBL/GenBank/DDBJ databases">
        <title>Mucilaginibacter mali sp. nov.</title>
        <authorList>
            <person name="Kim H.S."/>
            <person name="Lee K.C."/>
            <person name="Suh M.K."/>
            <person name="Kim J.-S."/>
            <person name="Han K.-I."/>
            <person name="Eom M.K."/>
            <person name="Shin Y.K."/>
            <person name="Lee J.-S."/>
        </authorList>
    </citation>
    <scope>NUCLEOTIDE SEQUENCE [LARGE SCALE GENOMIC DNA]</scope>
    <source>
        <strain evidence="2 3">G2-14</strain>
    </source>
</reference>
<evidence type="ECO:0008006" key="4">
    <source>
        <dbReference type="Google" id="ProtNLM"/>
    </source>
</evidence>
<sequence>MERIYKPFWFKNAGLYIRYGLAFFLFTIVAACKRSPEKIELVWAHDVAVAITIPKQMLKDASVLRAAHSVKVVLANRDSRLGILGDFTTDDGTVVFKPVIPLSRGLSYDIWQDGRLVGTIAVPLAKGALPVVAAVYPEADTVPENLLKIYIRFSHPMRTGMVLDYVYLLDKNRDTMKRVFLNLQPELWDKLSRTVTLWLDPGRIKRDLVLNRQLGNPLKKMQSYQLVISGDWKDERGLPLGRDYIKRFTVAERDSVIPDISKWQLTSPKAGSKDVLKITTGEPLDHFLLYDSAYIIDDHGAELQGDVSVGAKDKVWLFAPKGEWDTGRYRLKVYSRLEDLAGNNLNRVFDRDIRKDKQQNKDYFVREFEVGN</sequence>
<dbReference type="Proteomes" id="UP000505355">
    <property type="component" value="Chromosome"/>
</dbReference>
<keyword evidence="1" id="KW-0472">Membrane</keyword>
<dbReference type="KEGG" id="mmab:HQ865_05255"/>
<evidence type="ECO:0000313" key="3">
    <source>
        <dbReference type="Proteomes" id="UP000505355"/>
    </source>
</evidence>
<dbReference type="AlphaFoldDB" id="A0A7D4PSW4"/>
<accession>A0A7D4PSW4</accession>
<gene>
    <name evidence="2" type="ORF">HQ865_05255</name>
</gene>
<protein>
    <recommendedName>
        <fullName evidence="4">SbsA Ig-like domain-containing protein</fullName>
    </recommendedName>
</protein>
<evidence type="ECO:0000256" key="1">
    <source>
        <dbReference type="SAM" id="Phobius"/>
    </source>
</evidence>
<dbReference type="RefSeq" id="WP_173413878.1">
    <property type="nucleotide sequence ID" value="NZ_CP054139.1"/>
</dbReference>
<keyword evidence="1" id="KW-1133">Transmembrane helix</keyword>
<feature type="transmembrane region" description="Helical" evidence="1">
    <location>
        <begin position="15"/>
        <end position="32"/>
    </location>
</feature>
<evidence type="ECO:0000313" key="2">
    <source>
        <dbReference type="EMBL" id="QKJ29183.1"/>
    </source>
</evidence>
<keyword evidence="1" id="KW-0812">Transmembrane</keyword>
<organism evidence="2 3">
    <name type="scientific">Mucilaginibacter mali</name>
    <dbReference type="NCBI Taxonomy" id="2740462"/>
    <lineage>
        <taxon>Bacteria</taxon>
        <taxon>Pseudomonadati</taxon>
        <taxon>Bacteroidota</taxon>
        <taxon>Sphingobacteriia</taxon>
        <taxon>Sphingobacteriales</taxon>
        <taxon>Sphingobacteriaceae</taxon>
        <taxon>Mucilaginibacter</taxon>
    </lineage>
</organism>
<dbReference type="EMBL" id="CP054139">
    <property type="protein sequence ID" value="QKJ29183.1"/>
    <property type="molecule type" value="Genomic_DNA"/>
</dbReference>
<proteinExistence type="predicted"/>
<keyword evidence="3" id="KW-1185">Reference proteome</keyword>
<dbReference type="PROSITE" id="PS51257">
    <property type="entry name" value="PROKAR_LIPOPROTEIN"/>
    <property type="match status" value="1"/>
</dbReference>
<name>A0A7D4PSW4_9SPHI</name>